<keyword evidence="1" id="KW-0472">Membrane</keyword>
<keyword evidence="3" id="KW-1185">Reference proteome</keyword>
<sequence>MTAPIYMDAQITPNRSLSDRGMKVVLGIVIAFNALVALFLLVLHAPVVLPFLGLDVLGIWLALRASARAARRIERVHVTAEVVTVSREDEKGARTIWTSPTAFTRVEVDQPGEHDTRVRLMIHRRRLTVGRTLSPDDRMDFADALREAIRAARNERWS</sequence>
<accession>R0D202</accession>
<organism evidence="2 3">
    <name type="scientific">Caulobacter vibrioides OR37</name>
    <dbReference type="NCBI Taxonomy" id="1292034"/>
    <lineage>
        <taxon>Bacteria</taxon>
        <taxon>Pseudomonadati</taxon>
        <taxon>Pseudomonadota</taxon>
        <taxon>Alphaproteobacteria</taxon>
        <taxon>Caulobacterales</taxon>
        <taxon>Caulobacteraceae</taxon>
        <taxon>Caulobacter</taxon>
    </lineage>
</organism>
<dbReference type="Proteomes" id="UP000013063">
    <property type="component" value="Unassembled WGS sequence"/>
</dbReference>
<name>R0D202_CAUVI</name>
<evidence type="ECO:0000313" key="2">
    <source>
        <dbReference type="EMBL" id="ENZ82485.1"/>
    </source>
</evidence>
<dbReference type="STRING" id="1292034.OR37_01755"/>
<feature type="transmembrane region" description="Helical" evidence="1">
    <location>
        <begin position="21"/>
        <end position="41"/>
    </location>
</feature>
<dbReference type="EMBL" id="APMP01000007">
    <property type="protein sequence ID" value="ENZ82485.1"/>
    <property type="molecule type" value="Genomic_DNA"/>
</dbReference>
<comment type="caution">
    <text evidence="2">The sequence shown here is derived from an EMBL/GenBank/DDBJ whole genome shotgun (WGS) entry which is preliminary data.</text>
</comment>
<dbReference type="OrthoDB" id="9808190at2"/>
<reference evidence="2 3" key="1">
    <citation type="journal article" date="2013" name="Genome Announc.">
        <title>Draft Genome Sequence for Caulobacter sp. Strain OR37, a Bacterium Tolerant to Heavy Metals.</title>
        <authorList>
            <person name="Utturkar S.M."/>
            <person name="Bollmann A."/>
            <person name="Brzoska R.M."/>
            <person name="Klingeman D.M."/>
            <person name="Epstein S.E."/>
            <person name="Palumbo A.V."/>
            <person name="Brown S.D."/>
        </authorList>
    </citation>
    <scope>NUCLEOTIDE SEQUENCE [LARGE SCALE GENOMIC DNA]</scope>
    <source>
        <strain evidence="2 3">OR37</strain>
    </source>
</reference>
<gene>
    <name evidence="2" type="ORF">OR37_01755</name>
</gene>
<keyword evidence="1" id="KW-1133">Transmembrane helix</keyword>
<dbReference type="PATRIC" id="fig|1292034.3.peg.1743"/>
<protein>
    <submittedName>
        <fullName evidence="2">Integral membrane protein</fullName>
    </submittedName>
</protein>
<dbReference type="AlphaFoldDB" id="R0D202"/>
<proteinExistence type="predicted"/>
<evidence type="ECO:0000256" key="1">
    <source>
        <dbReference type="SAM" id="Phobius"/>
    </source>
</evidence>
<dbReference type="PIRSF" id="PIRSF032162">
    <property type="entry name" value="UCP032162_imp"/>
    <property type="match status" value="1"/>
</dbReference>
<dbReference type="eggNOG" id="COG5488">
    <property type="taxonomic scope" value="Bacteria"/>
</dbReference>
<dbReference type="InterPro" id="IPR019253">
    <property type="entry name" value="DUF2244_TM"/>
</dbReference>
<dbReference type="Pfam" id="PF10003">
    <property type="entry name" value="DUF2244"/>
    <property type="match status" value="1"/>
</dbReference>
<evidence type="ECO:0000313" key="3">
    <source>
        <dbReference type="Proteomes" id="UP000013063"/>
    </source>
</evidence>
<keyword evidence="1" id="KW-0812">Transmembrane</keyword>
<dbReference type="RefSeq" id="WP_004618218.1">
    <property type="nucleotide sequence ID" value="NZ_APMP01000007.1"/>
</dbReference>
<feature type="transmembrane region" description="Helical" evidence="1">
    <location>
        <begin position="47"/>
        <end position="65"/>
    </location>
</feature>
<dbReference type="InterPro" id="IPR016990">
    <property type="entry name" value="UCP032162_TM"/>
</dbReference>